<sequence length="57" mass="6229">GEAFGFEPFPGIFLGPKPENAILPTNIHNLLVEFYNNLAIGFQFTTPGDILGIDHIT</sequence>
<dbReference type="Proteomes" id="UP000789405">
    <property type="component" value="Unassembled WGS sequence"/>
</dbReference>
<comment type="caution">
    <text evidence="1">The sequence shown here is derived from an EMBL/GenBank/DDBJ whole genome shotgun (WGS) entry which is preliminary data.</text>
</comment>
<accession>A0A9N9KGX5</accession>
<dbReference type="EMBL" id="CAJVPY010073007">
    <property type="protein sequence ID" value="CAG8829354.1"/>
    <property type="molecule type" value="Genomic_DNA"/>
</dbReference>
<organism evidence="1 2">
    <name type="scientific">Dentiscutata erythropus</name>
    <dbReference type="NCBI Taxonomy" id="1348616"/>
    <lineage>
        <taxon>Eukaryota</taxon>
        <taxon>Fungi</taxon>
        <taxon>Fungi incertae sedis</taxon>
        <taxon>Mucoromycota</taxon>
        <taxon>Glomeromycotina</taxon>
        <taxon>Glomeromycetes</taxon>
        <taxon>Diversisporales</taxon>
        <taxon>Gigasporaceae</taxon>
        <taxon>Dentiscutata</taxon>
    </lineage>
</organism>
<dbReference type="OrthoDB" id="2325910at2759"/>
<protein>
    <submittedName>
        <fullName evidence="1">4202_t:CDS:1</fullName>
    </submittedName>
</protein>
<dbReference type="AlphaFoldDB" id="A0A9N9KGX5"/>
<feature type="non-terminal residue" evidence="1">
    <location>
        <position position="1"/>
    </location>
</feature>
<evidence type="ECO:0000313" key="1">
    <source>
        <dbReference type="EMBL" id="CAG8829354.1"/>
    </source>
</evidence>
<evidence type="ECO:0000313" key="2">
    <source>
        <dbReference type="Proteomes" id="UP000789405"/>
    </source>
</evidence>
<gene>
    <name evidence="1" type="ORF">DERYTH_LOCUS28668</name>
</gene>
<name>A0A9N9KGX5_9GLOM</name>
<reference evidence="1" key="1">
    <citation type="submission" date="2021-06" db="EMBL/GenBank/DDBJ databases">
        <authorList>
            <person name="Kallberg Y."/>
            <person name="Tangrot J."/>
            <person name="Rosling A."/>
        </authorList>
    </citation>
    <scope>NUCLEOTIDE SEQUENCE</scope>
    <source>
        <strain evidence="1">MA453B</strain>
    </source>
</reference>
<feature type="non-terminal residue" evidence="1">
    <location>
        <position position="57"/>
    </location>
</feature>
<keyword evidence="2" id="KW-1185">Reference proteome</keyword>
<proteinExistence type="predicted"/>